<proteinExistence type="predicted"/>
<evidence type="ECO:0000313" key="2">
    <source>
        <dbReference type="Proteomes" id="UP000789920"/>
    </source>
</evidence>
<keyword evidence="2" id="KW-1185">Reference proteome</keyword>
<name>A0ACA9MVB8_9GLOM</name>
<protein>
    <submittedName>
        <fullName evidence="1">32702_t:CDS:1</fullName>
    </submittedName>
</protein>
<evidence type="ECO:0000313" key="1">
    <source>
        <dbReference type="EMBL" id="CAG8607450.1"/>
    </source>
</evidence>
<organism evidence="1 2">
    <name type="scientific">Racocetra persica</name>
    <dbReference type="NCBI Taxonomy" id="160502"/>
    <lineage>
        <taxon>Eukaryota</taxon>
        <taxon>Fungi</taxon>
        <taxon>Fungi incertae sedis</taxon>
        <taxon>Mucoromycota</taxon>
        <taxon>Glomeromycotina</taxon>
        <taxon>Glomeromycetes</taxon>
        <taxon>Diversisporales</taxon>
        <taxon>Gigasporaceae</taxon>
        <taxon>Racocetra</taxon>
    </lineage>
</organism>
<reference evidence="1" key="1">
    <citation type="submission" date="2021-06" db="EMBL/GenBank/DDBJ databases">
        <authorList>
            <person name="Kallberg Y."/>
            <person name="Tangrot J."/>
            <person name="Rosling A."/>
        </authorList>
    </citation>
    <scope>NUCLEOTIDE SEQUENCE</scope>
    <source>
        <strain evidence="1">MA461A</strain>
    </source>
</reference>
<sequence length="222" mass="24369">ESISTRASSIPLAIGSTDSTTQPLVACMVGALSLVALEEPKRSCPRGDEALIGTPAKALTTVESSNSRMKRLTQERTDNAQRPEGNRLEVLDDTIMSKGSSFHHQRITKPNETPGLLKHGRYLLDNLAHLGHHREDRSPQNTNMDLQSLQADTEYRITVVKSSTSLEYGGDRRQTRDRRSTAPGCSLHPNKETIGTSLTSLGMLLNSNLGIYVSHHKTETVK</sequence>
<comment type="caution">
    <text evidence="1">The sequence shown here is derived from an EMBL/GenBank/DDBJ whole genome shotgun (WGS) entry which is preliminary data.</text>
</comment>
<feature type="non-terminal residue" evidence="1">
    <location>
        <position position="1"/>
    </location>
</feature>
<dbReference type="Proteomes" id="UP000789920">
    <property type="component" value="Unassembled WGS sequence"/>
</dbReference>
<accession>A0ACA9MVB8</accession>
<gene>
    <name evidence="1" type="ORF">RPERSI_LOCUS6165</name>
</gene>
<dbReference type="EMBL" id="CAJVQC010009656">
    <property type="protein sequence ID" value="CAG8607450.1"/>
    <property type="molecule type" value="Genomic_DNA"/>
</dbReference>